<reference evidence="3" key="1">
    <citation type="journal article" date="2023" name="Insect Mol. Biol.">
        <title>Genome sequencing provides insights into the evolution of gene families encoding plant cell wall-degrading enzymes in longhorned beetles.</title>
        <authorList>
            <person name="Shin N.R."/>
            <person name="Okamura Y."/>
            <person name="Kirsch R."/>
            <person name="Pauchet Y."/>
        </authorList>
    </citation>
    <scope>NUCLEOTIDE SEQUENCE</scope>
    <source>
        <strain evidence="3">AMC_N1</strain>
    </source>
</reference>
<gene>
    <name evidence="3" type="ORF">NQ318_015284</name>
</gene>
<evidence type="ECO:0000256" key="1">
    <source>
        <dbReference type="SAM" id="MobiDB-lite"/>
    </source>
</evidence>
<feature type="domain" description="Mutator-like transposase" evidence="2">
    <location>
        <begin position="1"/>
        <end position="137"/>
    </location>
</feature>
<organism evidence="3 4">
    <name type="scientific">Aromia moschata</name>
    <dbReference type="NCBI Taxonomy" id="1265417"/>
    <lineage>
        <taxon>Eukaryota</taxon>
        <taxon>Metazoa</taxon>
        <taxon>Ecdysozoa</taxon>
        <taxon>Arthropoda</taxon>
        <taxon>Hexapoda</taxon>
        <taxon>Insecta</taxon>
        <taxon>Pterygota</taxon>
        <taxon>Neoptera</taxon>
        <taxon>Endopterygota</taxon>
        <taxon>Coleoptera</taxon>
        <taxon>Polyphaga</taxon>
        <taxon>Cucujiformia</taxon>
        <taxon>Chrysomeloidea</taxon>
        <taxon>Cerambycidae</taxon>
        <taxon>Cerambycinae</taxon>
        <taxon>Callichromatini</taxon>
        <taxon>Aromia</taxon>
    </lineage>
</organism>
<evidence type="ECO:0000313" key="4">
    <source>
        <dbReference type="Proteomes" id="UP001162162"/>
    </source>
</evidence>
<feature type="compositionally biased region" description="Polar residues" evidence="1">
    <location>
        <begin position="345"/>
        <end position="358"/>
    </location>
</feature>
<evidence type="ECO:0000259" key="2">
    <source>
        <dbReference type="Pfam" id="PF20700"/>
    </source>
</evidence>
<keyword evidence="4" id="KW-1185">Reference proteome</keyword>
<evidence type="ECO:0000313" key="3">
    <source>
        <dbReference type="EMBL" id="KAJ8936817.1"/>
    </source>
</evidence>
<protein>
    <recommendedName>
        <fullName evidence="2">Mutator-like transposase domain-containing protein</fullName>
    </recommendedName>
</protein>
<feature type="compositionally biased region" description="Basic residues" evidence="1">
    <location>
        <begin position="305"/>
        <end position="314"/>
    </location>
</feature>
<sequence>MEVDSILDMFKRSEEIFGVKYYNYIGDGDSKTFKAILDAAPYGEELVVKKSECIGHVQKRMGTRLRNVKKQQKIGGKGKLTDALIKKLSTYYGLAIRRNTHSVEEMKKAILATYFHLCSTDDNPNHSFCPDGEDSWCQWKKAEALGANKDLLKHSEPLHPDVQKYILPIYEDLTKDDLLQRCLGGRTQNANESYNSTIWRLAPKHLNSGLKIIEIAAYVSASIFNEGHSTVLRIMSKMDIIVGRQSHEFAESKDAFNDFKSAVQIANSEGLRRASPQTDLRGIIQCISDYLGHPNCSAPSDAGRHKCISGRKAPRAPPDLVRPQPTEENENDNAERGSEDEILENVTTEPEETNSQGTENEDTQAKPLTGNIGFKSKRLNESVGASKVDQALGSLKNAASYNELKGDECGVYGEHVAHKFRSYSKKTRAVVQHHINNIFSADMGQYDIGEGKSA</sequence>
<accession>A0AAV8XE95</accession>
<comment type="caution">
    <text evidence="3">The sequence shown here is derived from an EMBL/GenBank/DDBJ whole genome shotgun (WGS) entry which is preliminary data.</text>
</comment>
<dbReference type="EMBL" id="JAPWTK010000708">
    <property type="protein sequence ID" value="KAJ8936817.1"/>
    <property type="molecule type" value="Genomic_DNA"/>
</dbReference>
<proteinExistence type="predicted"/>
<feature type="region of interest" description="Disordered" evidence="1">
    <location>
        <begin position="299"/>
        <end position="371"/>
    </location>
</feature>
<name>A0AAV8XE95_9CUCU</name>
<dbReference type="Proteomes" id="UP001162162">
    <property type="component" value="Unassembled WGS sequence"/>
</dbReference>
<dbReference type="InterPro" id="IPR049012">
    <property type="entry name" value="Mutator_transp_dom"/>
</dbReference>
<dbReference type="Pfam" id="PF20700">
    <property type="entry name" value="Mutator"/>
    <property type="match status" value="1"/>
</dbReference>
<dbReference type="AlphaFoldDB" id="A0AAV8XE95"/>